<evidence type="ECO:0000313" key="7">
    <source>
        <dbReference type="Proteomes" id="UP001314169"/>
    </source>
</evidence>
<dbReference type="PANTHER" id="PTHR11738:SF129">
    <property type="entry name" value="LEUKOCYTE-ASSOCIATED IMMUNOGLOBULIN-LIKE RECEPTOR 1"/>
    <property type="match status" value="1"/>
</dbReference>
<feature type="transmembrane region" description="Helical" evidence="4">
    <location>
        <begin position="138"/>
        <end position="160"/>
    </location>
</feature>
<dbReference type="Proteomes" id="UP001314169">
    <property type="component" value="Chromosome 15"/>
</dbReference>
<gene>
    <name evidence="6" type="ORF">MPIPNATIZW_LOCUS5759</name>
</gene>
<dbReference type="SUPFAM" id="SSF48726">
    <property type="entry name" value="Immunoglobulin"/>
    <property type="match status" value="1"/>
</dbReference>
<feature type="region of interest" description="Disordered" evidence="3">
    <location>
        <begin position="190"/>
        <end position="229"/>
    </location>
</feature>
<dbReference type="InterPro" id="IPR036179">
    <property type="entry name" value="Ig-like_dom_sf"/>
</dbReference>
<keyword evidence="1" id="KW-1015">Disulfide bond</keyword>
<feature type="region of interest" description="Disordered" evidence="3">
    <location>
        <begin position="242"/>
        <end position="269"/>
    </location>
</feature>
<keyword evidence="4" id="KW-1133">Transmembrane helix</keyword>
<accession>A0ABN9ZII7</accession>
<dbReference type="Gene3D" id="2.60.40.10">
    <property type="entry name" value="Immunoglobulins"/>
    <property type="match status" value="1"/>
</dbReference>
<feature type="compositionally biased region" description="Polar residues" evidence="3">
    <location>
        <begin position="247"/>
        <end position="258"/>
    </location>
</feature>
<dbReference type="InterPro" id="IPR013783">
    <property type="entry name" value="Ig-like_fold"/>
</dbReference>
<organism evidence="6 7">
    <name type="scientific">Pipistrellus nathusii</name>
    <name type="common">Nathusius' pipistrelle</name>
    <dbReference type="NCBI Taxonomy" id="59473"/>
    <lineage>
        <taxon>Eukaryota</taxon>
        <taxon>Metazoa</taxon>
        <taxon>Chordata</taxon>
        <taxon>Craniata</taxon>
        <taxon>Vertebrata</taxon>
        <taxon>Euteleostomi</taxon>
        <taxon>Mammalia</taxon>
        <taxon>Eutheria</taxon>
        <taxon>Laurasiatheria</taxon>
        <taxon>Chiroptera</taxon>
        <taxon>Yangochiroptera</taxon>
        <taxon>Vespertilionidae</taxon>
        <taxon>Pipistrellus</taxon>
    </lineage>
</organism>
<evidence type="ECO:0008006" key="8">
    <source>
        <dbReference type="Google" id="ProtNLM"/>
    </source>
</evidence>
<evidence type="ECO:0000256" key="3">
    <source>
        <dbReference type="SAM" id="MobiDB-lite"/>
    </source>
</evidence>
<feature type="compositionally biased region" description="Basic and acidic residues" evidence="3">
    <location>
        <begin position="206"/>
        <end position="219"/>
    </location>
</feature>
<keyword evidence="2" id="KW-0393">Immunoglobulin domain</keyword>
<proteinExistence type="predicted"/>
<dbReference type="InterPro" id="IPR050412">
    <property type="entry name" value="Ig-like_Receptors_ImmuneReg"/>
</dbReference>
<evidence type="ECO:0000313" key="6">
    <source>
        <dbReference type="EMBL" id="CAK6437453.1"/>
    </source>
</evidence>
<name>A0ABN9ZII7_PIPNA</name>
<evidence type="ECO:0000256" key="5">
    <source>
        <dbReference type="SAM" id="SignalP"/>
    </source>
</evidence>
<keyword evidence="4" id="KW-0472">Membrane</keyword>
<feature type="signal peptide" evidence="5">
    <location>
        <begin position="1"/>
        <end position="21"/>
    </location>
</feature>
<evidence type="ECO:0000256" key="4">
    <source>
        <dbReference type="SAM" id="Phobius"/>
    </source>
</evidence>
<dbReference type="PANTHER" id="PTHR11738">
    <property type="entry name" value="MHC CLASS I NK CELL RECEPTOR"/>
    <property type="match status" value="1"/>
</dbReference>
<sequence length="269" mass="29630">MSPRPSTLLGLLLCLGQMIHTQEGNLPKPSLRAEPGPVIPRGRPVTFVCRGPAGAELFRLEKDERQTVSDQKSVPQDGSQGTEARFLIGAVSNVTAGRYSCLYNQGFRWSERSEPLQLQMTGKNVSTPPSGLQSYHEILIGVSVTFILLLFLLLLLLFLFKHRNKCSKSANFQLCTGALNLEAKTRALQKSSSSMADDQEQNRYASRRESQSEEDKKMNSQDTPSEDAQNVTYAQLSHLTLKGETTAAPSSPSDQPQVEPSVYASLSFH</sequence>
<feature type="chain" id="PRO_5046731646" description="Leukocyte-associated immunoglobulin-like receptor 1" evidence="5">
    <location>
        <begin position="22"/>
        <end position="269"/>
    </location>
</feature>
<evidence type="ECO:0000256" key="1">
    <source>
        <dbReference type="ARBA" id="ARBA00023157"/>
    </source>
</evidence>
<evidence type="ECO:0000256" key="2">
    <source>
        <dbReference type="ARBA" id="ARBA00023319"/>
    </source>
</evidence>
<feature type="compositionally biased region" description="Polar residues" evidence="3">
    <location>
        <begin position="220"/>
        <end position="229"/>
    </location>
</feature>
<keyword evidence="4" id="KW-0812">Transmembrane</keyword>
<reference evidence="6" key="1">
    <citation type="submission" date="2023-12" db="EMBL/GenBank/DDBJ databases">
        <authorList>
            <person name="Brown T."/>
        </authorList>
    </citation>
    <scope>NUCLEOTIDE SEQUENCE</scope>
</reference>
<keyword evidence="7" id="KW-1185">Reference proteome</keyword>
<dbReference type="EMBL" id="OY882872">
    <property type="protein sequence ID" value="CAK6437453.1"/>
    <property type="molecule type" value="Genomic_DNA"/>
</dbReference>
<dbReference type="Pfam" id="PF13895">
    <property type="entry name" value="Ig_2"/>
    <property type="match status" value="1"/>
</dbReference>
<keyword evidence="5" id="KW-0732">Signal</keyword>
<protein>
    <recommendedName>
        <fullName evidence="8">Leukocyte-associated immunoglobulin-like receptor 1</fullName>
    </recommendedName>
</protein>